<keyword evidence="3" id="KW-1185">Reference proteome</keyword>
<evidence type="ECO:0000256" key="1">
    <source>
        <dbReference type="SAM" id="SignalP"/>
    </source>
</evidence>
<dbReference type="Proteomes" id="UP000245396">
    <property type="component" value="Unassembled WGS sequence"/>
</dbReference>
<comment type="caution">
    <text evidence="2">The sequence shown here is derived from an EMBL/GenBank/DDBJ whole genome shotgun (WGS) entry which is preliminary data.</text>
</comment>
<gene>
    <name evidence="2" type="ORF">C7441_105230</name>
</gene>
<evidence type="ECO:0000313" key="3">
    <source>
        <dbReference type="Proteomes" id="UP000245396"/>
    </source>
</evidence>
<organism evidence="2 3">
    <name type="scientific">Pseudaminobacter salicylatoxidans</name>
    <dbReference type="NCBI Taxonomy" id="93369"/>
    <lineage>
        <taxon>Bacteria</taxon>
        <taxon>Pseudomonadati</taxon>
        <taxon>Pseudomonadota</taxon>
        <taxon>Alphaproteobacteria</taxon>
        <taxon>Hyphomicrobiales</taxon>
        <taxon>Phyllobacteriaceae</taxon>
        <taxon>Pseudaminobacter</taxon>
    </lineage>
</organism>
<keyword evidence="1" id="KW-0732">Signal</keyword>
<dbReference type="AlphaFoldDB" id="A0A316C5N0"/>
<feature type="chain" id="PRO_5016452023" description="Secreted protein" evidence="1">
    <location>
        <begin position="24"/>
        <end position="87"/>
    </location>
</feature>
<protein>
    <recommendedName>
        <fullName evidence="4">Secreted protein</fullName>
    </recommendedName>
</protein>
<accession>A0A316C5N0</accession>
<feature type="signal peptide" evidence="1">
    <location>
        <begin position="1"/>
        <end position="23"/>
    </location>
</feature>
<sequence>MPAKTSVACLLCAGCMSFSRARASIFCDVIVAVLGAAPKVSEGRIGKPVKKPALPPQRWWSRFTAVVTIRQDRLQSPQTSLERLRTD</sequence>
<evidence type="ECO:0000313" key="2">
    <source>
        <dbReference type="EMBL" id="PWJ84613.1"/>
    </source>
</evidence>
<dbReference type="EMBL" id="QGGG01000005">
    <property type="protein sequence ID" value="PWJ84613.1"/>
    <property type="molecule type" value="Genomic_DNA"/>
</dbReference>
<evidence type="ECO:0008006" key="4">
    <source>
        <dbReference type="Google" id="ProtNLM"/>
    </source>
</evidence>
<reference evidence="2 3" key="1">
    <citation type="submission" date="2018-05" db="EMBL/GenBank/DDBJ databases">
        <title>Genomic Encyclopedia of Type Strains, Phase IV (KMG-IV): sequencing the most valuable type-strain genomes for metagenomic binning, comparative biology and taxonomic classification.</title>
        <authorList>
            <person name="Goeker M."/>
        </authorList>
    </citation>
    <scope>NUCLEOTIDE SEQUENCE [LARGE SCALE GENOMIC DNA]</scope>
    <source>
        <strain evidence="2 3">DSM 6986</strain>
    </source>
</reference>
<proteinExistence type="predicted"/>
<name>A0A316C5N0_PSESE</name>